<evidence type="ECO:0000313" key="1">
    <source>
        <dbReference type="EMBL" id="MEX0385870.1"/>
    </source>
</evidence>
<gene>
    <name evidence="1" type="ORF">V6X64_02530</name>
</gene>
<protein>
    <submittedName>
        <fullName evidence="1">Uncharacterized protein</fullName>
    </submittedName>
</protein>
<name>A0ABV3S754_9GAMM</name>
<sequence>MSEINVSLMGRAELEQTAADLGIEFRKNISDAKLADRVREALGIPASPEIVDGPDMTTPADTGEKHYYITIATDSKDKQPVQVGVNGRMWVIQRGAKVKVPASVVGVLENAVQTPMDPQTMEKMNIQAYPFQVHGEA</sequence>
<organism evidence="1 2">
    <name type="scientific">Spiribacter onubensis</name>
    <dbReference type="NCBI Taxonomy" id="3122420"/>
    <lineage>
        <taxon>Bacteria</taxon>
        <taxon>Pseudomonadati</taxon>
        <taxon>Pseudomonadota</taxon>
        <taxon>Gammaproteobacteria</taxon>
        <taxon>Chromatiales</taxon>
        <taxon>Ectothiorhodospiraceae</taxon>
        <taxon>Spiribacter</taxon>
    </lineage>
</organism>
<comment type="caution">
    <text evidence="1">The sequence shown here is derived from an EMBL/GenBank/DDBJ whole genome shotgun (WGS) entry which is preliminary data.</text>
</comment>
<keyword evidence="2" id="KW-1185">Reference proteome</keyword>
<reference evidence="1 2" key="1">
    <citation type="submission" date="2024-02" db="EMBL/GenBank/DDBJ databases">
        <title>New especies of Spiribacter isolated from saline water.</title>
        <authorList>
            <person name="Leon M.J."/>
            <person name="De La Haba R."/>
            <person name="Sanchez-Porro C."/>
            <person name="Ventosa A."/>
        </authorList>
    </citation>
    <scope>NUCLEOTIDE SEQUENCE [LARGE SCALE GENOMIC DNA]</scope>
    <source>
        <strain evidence="2">ag22IC4-227</strain>
    </source>
</reference>
<evidence type="ECO:0000313" key="2">
    <source>
        <dbReference type="Proteomes" id="UP001556653"/>
    </source>
</evidence>
<dbReference type="RefSeq" id="WP_367966353.1">
    <property type="nucleotide sequence ID" value="NZ_JBAKFJ010000001.1"/>
</dbReference>
<dbReference type="Proteomes" id="UP001556653">
    <property type="component" value="Unassembled WGS sequence"/>
</dbReference>
<proteinExistence type="predicted"/>
<accession>A0ABV3S754</accession>
<dbReference type="EMBL" id="JBAKFJ010000001">
    <property type="protein sequence ID" value="MEX0385870.1"/>
    <property type="molecule type" value="Genomic_DNA"/>
</dbReference>